<feature type="region of interest" description="Disordered" evidence="1">
    <location>
        <begin position="277"/>
        <end position="296"/>
    </location>
</feature>
<name>X6LX87_RETFI</name>
<comment type="caution">
    <text evidence="2">The sequence shown here is derived from an EMBL/GenBank/DDBJ whole genome shotgun (WGS) entry which is preliminary data.</text>
</comment>
<evidence type="ECO:0000313" key="2">
    <source>
        <dbReference type="EMBL" id="ETO05752.1"/>
    </source>
</evidence>
<dbReference type="AlphaFoldDB" id="X6LX87"/>
<feature type="region of interest" description="Disordered" evidence="1">
    <location>
        <begin position="133"/>
        <end position="152"/>
    </location>
</feature>
<protein>
    <submittedName>
        <fullName evidence="2">Uncharacterized protein</fullName>
    </submittedName>
</protein>
<accession>X6LX87</accession>
<gene>
    <name evidence="2" type="ORF">RFI_31647</name>
</gene>
<reference evidence="2 3" key="1">
    <citation type="journal article" date="2013" name="Curr. Biol.">
        <title>The Genome of the Foraminiferan Reticulomyxa filosa.</title>
        <authorList>
            <person name="Glockner G."/>
            <person name="Hulsmann N."/>
            <person name="Schleicher M."/>
            <person name="Noegel A.A."/>
            <person name="Eichinger L."/>
            <person name="Gallinger C."/>
            <person name="Pawlowski J."/>
            <person name="Sierra R."/>
            <person name="Euteneuer U."/>
            <person name="Pillet L."/>
            <person name="Moustafa A."/>
            <person name="Platzer M."/>
            <person name="Groth M."/>
            <person name="Szafranski K."/>
            <person name="Schliwa M."/>
        </authorList>
    </citation>
    <scope>NUCLEOTIDE SEQUENCE [LARGE SCALE GENOMIC DNA]</scope>
</reference>
<dbReference type="EMBL" id="ASPP01027808">
    <property type="protein sequence ID" value="ETO05752.1"/>
    <property type="molecule type" value="Genomic_DNA"/>
</dbReference>
<evidence type="ECO:0000313" key="3">
    <source>
        <dbReference type="Proteomes" id="UP000023152"/>
    </source>
</evidence>
<evidence type="ECO:0000256" key="1">
    <source>
        <dbReference type="SAM" id="MobiDB-lite"/>
    </source>
</evidence>
<dbReference type="Proteomes" id="UP000023152">
    <property type="component" value="Unassembled WGS sequence"/>
</dbReference>
<proteinExistence type="predicted"/>
<sequence length="336" mass="38205">MQTIVEGFITNLSQMSEQDRSHKVAFDLFCSGTFIQEKDNNDAPLKEEGQRGKKKKKNILLFALNNREMCVEKKEIVDCLKEKIVSHPEYRNRLSSDANGIERLDWAFVCNIASNASTSTQSGAENNISAIHPIQTNDNDSSNDNSTSKQVSRKQEIQKIQIDLCLFVCMFICIDGMKKARGSMQLEITSEQFDLENQRKEHEKDRRARESFDVPDEMKEFYASNSAPTHESRGTRVDIEASLILTNDNLIDESPLSHAPNADVVSTIVEPTTVAPTSFSSSAPDTVQPQSHSTATDEVLPAHEHQQLMQEWKETTSRLEEIYCNYLILKFFFFFF</sequence>
<organism evidence="2 3">
    <name type="scientific">Reticulomyxa filosa</name>
    <dbReference type="NCBI Taxonomy" id="46433"/>
    <lineage>
        <taxon>Eukaryota</taxon>
        <taxon>Sar</taxon>
        <taxon>Rhizaria</taxon>
        <taxon>Retaria</taxon>
        <taxon>Foraminifera</taxon>
        <taxon>Monothalamids</taxon>
        <taxon>Reticulomyxidae</taxon>
        <taxon>Reticulomyxa</taxon>
    </lineage>
</organism>
<keyword evidence="3" id="KW-1185">Reference proteome</keyword>
<feature type="compositionally biased region" description="Low complexity" evidence="1">
    <location>
        <begin position="136"/>
        <end position="148"/>
    </location>
</feature>